<keyword evidence="4" id="KW-0997">Cell inner membrane</keyword>
<dbReference type="Gene3D" id="3.40.50.2000">
    <property type="entry name" value="Glycogen Phosphorylase B"/>
    <property type="match status" value="2"/>
</dbReference>
<dbReference type="InterPro" id="IPR051199">
    <property type="entry name" value="LPS_LOS_Heptosyltrfase"/>
</dbReference>
<proteinExistence type="inferred from homology"/>
<dbReference type="FunFam" id="3.40.50.2000:FF:000106">
    <property type="entry name" value="Lipopolysaccharide heptosyltransferase 1"/>
    <property type="match status" value="1"/>
</dbReference>
<dbReference type="AlphaFoldDB" id="A0A2X2C7K2"/>
<dbReference type="GO" id="GO:0009244">
    <property type="term" value="P:lipopolysaccharide core region biosynthetic process"/>
    <property type="evidence" value="ECO:0007669"/>
    <property type="project" value="InterPro"/>
</dbReference>
<evidence type="ECO:0000313" key="16">
    <source>
        <dbReference type="Proteomes" id="UP000250443"/>
    </source>
</evidence>
<evidence type="ECO:0000256" key="9">
    <source>
        <dbReference type="ARBA" id="ARBA00043995"/>
    </source>
</evidence>
<dbReference type="GO" id="GO:0005829">
    <property type="term" value="C:cytosol"/>
    <property type="evidence" value="ECO:0007669"/>
    <property type="project" value="TreeGrafter"/>
</dbReference>
<evidence type="ECO:0000256" key="13">
    <source>
        <dbReference type="ARBA" id="ARBA00049201"/>
    </source>
</evidence>
<dbReference type="Proteomes" id="UP000250443">
    <property type="component" value="Unassembled WGS sequence"/>
</dbReference>
<evidence type="ECO:0000313" key="15">
    <source>
        <dbReference type="EMBL" id="SPZ02851.1"/>
    </source>
</evidence>
<comment type="similarity">
    <text evidence="9">Belongs to the glycosyltransferase 9 family.</text>
</comment>
<evidence type="ECO:0000256" key="2">
    <source>
        <dbReference type="ARBA" id="ARBA00004713"/>
    </source>
</evidence>
<gene>
    <name evidence="15" type="primary">rfaC</name>
    <name evidence="14" type="synonym">waaC</name>
    <name evidence="14" type="ORF">IRZ65_02935</name>
    <name evidence="15" type="ORF">NCTC11842_00872</name>
</gene>
<name>A0A2X2C7K2_PSELU</name>
<keyword evidence="17" id="KW-1185">Reference proteome</keyword>
<dbReference type="GO" id="GO:0005886">
    <property type="term" value="C:plasma membrane"/>
    <property type="evidence" value="ECO:0007669"/>
    <property type="project" value="UniProtKB-SubCell"/>
</dbReference>
<evidence type="ECO:0000313" key="17">
    <source>
        <dbReference type="Proteomes" id="UP000626180"/>
    </source>
</evidence>
<keyword evidence="7" id="KW-0448">Lipopolysaccharide biosynthesis</keyword>
<evidence type="ECO:0000256" key="8">
    <source>
        <dbReference type="ARBA" id="ARBA00023136"/>
    </source>
</evidence>
<evidence type="ECO:0000256" key="3">
    <source>
        <dbReference type="ARBA" id="ARBA00022475"/>
    </source>
</evidence>
<dbReference type="EC" id="2.4.99.23" evidence="10"/>
<dbReference type="CDD" id="cd03789">
    <property type="entry name" value="GT9_LPS_heptosyltransferase"/>
    <property type="match status" value="1"/>
</dbReference>
<evidence type="ECO:0000256" key="5">
    <source>
        <dbReference type="ARBA" id="ARBA00022676"/>
    </source>
</evidence>
<keyword evidence="3" id="KW-1003">Cell membrane</keyword>
<evidence type="ECO:0000256" key="4">
    <source>
        <dbReference type="ARBA" id="ARBA00022519"/>
    </source>
</evidence>
<accession>A0A2X2C7K2</accession>
<dbReference type="InterPro" id="IPR002201">
    <property type="entry name" value="Glyco_trans_9"/>
</dbReference>
<dbReference type="SUPFAM" id="SSF53756">
    <property type="entry name" value="UDP-Glycosyltransferase/glycogen phosphorylase"/>
    <property type="match status" value="1"/>
</dbReference>
<dbReference type="Pfam" id="PF01075">
    <property type="entry name" value="Glyco_transf_9"/>
    <property type="match status" value="1"/>
</dbReference>
<dbReference type="NCBIfam" id="TIGR02193">
    <property type="entry name" value="heptsyl_trn_I"/>
    <property type="match status" value="1"/>
</dbReference>
<evidence type="ECO:0000256" key="1">
    <source>
        <dbReference type="ARBA" id="ARBA00004515"/>
    </source>
</evidence>
<keyword evidence="5" id="KW-0328">Glycosyltransferase</keyword>
<keyword evidence="8" id="KW-0472">Membrane</keyword>
<evidence type="ECO:0000313" key="14">
    <source>
        <dbReference type="EMBL" id="MBF8639639.1"/>
    </source>
</evidence>
<organism evidence="15 16">
    <name type="scientific">Pseudomonas luteola</name>
    <dbReference type="NCBI Taxonomy" id="47886"/>
    <lineage>
        <taxon>Bacteria</taxon>
        <taxon>Pseudomonadati</taxon>
        <taxon>Pseudomonadota</taxon>
        <taxon>Gammaproteobacteria</taxon>
        <taxon>Pseudomonadales</taxon>
        <taxon>Pseudomonadaceae</taxon>
        <taxon>Pseudomonas</taxon>
    </lineage>
</organism>
<dbReference type="EMBL" id="JADMCD010000001">
    <property type="protein sequence ID" value="MBF8639639.1"/>
    <property type="molecule type" value="Genomic_DNA"/>
</dbReference>
<dbReference type="PANTHER" id="PTHR30160">
    <property type="entry name" value="TETRAACYLDISACCHARIDE 4'-KINASE-RELATED"/>
    <property type="match status" value="1"/>
</dbReference>
<evidence type="ECO:0000256" key="11">
    <source>
        <dbReference type="ARBA" id="ARBA00044190"/>
    </source>
</evidence>
<sequence length="355" mass="39707">MRVLLIKTSSLGDVIHTLPALTDASRAFPGIRFDWVVEEGFAEIPSWHPAVSQVIPVAIRRWRKNLFQTLKNGEWSRFKERLRDTHYDVVIDAQGLLKSAWLTRYVKAPVVGLSRESIREPLASRFYDRTCQVAWGQHAVERLRQLFAQALSYPLPESTGDYGLDRTRLAEPQASGPYVLFLHGTTWATKHWPERYWRELAEAARQLGVLVSLPWGNDVERERAERIASGLEHVSVLPKMSLAGVSRVLAGASACVAVDTGLGHLAAALDVPTLSLFGPTDARLTGAYGRSQVHLTSDWVCAPCLQKQCTYAPTEDDRRLFDISEEQPLCFSRVNPARVFASLEAMLSSKGQRLC</sequence>
<evidence type="ECO:0000256" key="10">
    <source>
        <dbReference type="ARBA" id="ARBA00044041"/>
    </source>
</evidence>
<dbReference type="InterPro" id="IPR011908">
    <property type="entry name" value="LipoPS_heptosylTferase-I"/>
</dbReference>
<comment type="pathway">
    <text evidence="2">Bacterial outer membrane biogenesis; LPS core biosynthesis.</text>
</comment>
<reference evidence="14 17" key="2">
    <citation type="submission" date="2020-10" db="EMBL/GenBank/DDBJ databases">
        <title>Genome sequences of Pseudomonas isolates.</title>
        <authorList>
            <person name="Wessels L."/>
            <person name="Reich F."/>
            <person name="Hammerl J."/>
        </authorList>
    </citation>
    <scope>NUCLEOTIDE SEQUENCE [LARGE SCALE GENOMIC DNA]</scope>
    <source>
        <strain evidence="14 17">20-MO00624-0</strain>
    </source>
</reference>
<dbReference type="EMBL" id="UAUF01000008">
    <property type="protein sequence ID" value="SPZ02851.1"/>
    <property type="molecule type" value="Genomic_DNA"/>
</dbReference>
<comment type="catalytic activity">
    <reaction evidence="13">
        <text>an alpha-Kdo-(2-&gt;4)-alpha-Kdo-(2-&gt;6)-lipid A + ADP-L-glycero-beta-D-manno-heptose = an L-alpha-D-Hep-(1-&gt;5)-[alpha-Kdo-(2-&gt;4)]-alpha-Kdo-(2-&gt;6)-lipid A + ADP + H(+)</text>
        <dbReference type="Rhea" id="RHEA:74067"/>
        <dbReference type="ChEBI" id="CHEBI:15378"/>
        <dbReference type="ChEBI" id="CHEBI:61506"/>
        <dbReference type="ChEBI" id="CHEBI:176431"/>
        <dbReference type="ChEBI" id="CHEBI:193068"/>
        <dbReference type="ChEBI" id="CHEBI:456216"/>
        <dbReference type="EC" id="2.4.99.23"/>
    </reaction>
</comment>
<dbReference type="PANTHER" id="PTHR30160:SF19">
    <property type="entry name" value="LIPOPOLYSACCHARIDE HEPTOSYLTRANSFERASE 1"/>
    <property type="match status" value="1"/>
</dbReference>
<evidence type="ECO:0000256" key="6">
    <source>
        <dbReference type="ARBA" id="ARBA00022679"/>
    </source>
</evidence>
<comment type="subcellular location">
    <subcellularLocation>
        <location evidence="1">Cell inner membrane</location>
        <topology evidence="1">Peripheral membrane protein</topology>
        <orientation evidence="1">Cytoplasmic side</orientation>
    </subcellularLocation>
</comment>
<dbReference type="RefSeq" id="WP_010797053.1">
    <property type="nucleotide sequence ID" value="NZ_CP069262.1"/>
</dbReference>
<keyword evidence="6 15" id="KW-0808">Transferase</keyword>
<reference evidence="15 16" key="1">
    <citation type="submission" date="2018-06" db="EMBL/GenBank/DDBJ databases">
        <authorList>
            <consortium name="Pathogen Informatics"/>
            <person name="Doyle S."/>
        </authorList>
    </citation>
    <scope>NUCLEOTIDE SEQUENCE [LARGE SCALE GENOMIC DNA]</scope>
    <source>
        <strain evidence="15 16">NCTC11842</strain>
    </source>
</reference>
<evidence type="ECO:0000256" key="12">
    <source>
        <dbReference type="ARBA" id="ARBA00044330"/>
    </source>
</evidence>
<evidence type="ECO:0000256" key="7">
    <source>
        <dbReference type="ARBA" id="ARBA00022985"/>
    </source>
</evidence>
<dbReference type="GO" id="GO:0008713">
    <property type="term" value="F:ADP-heptose-lipopolysaccharide heptosyltransferase activity"/>
    <property type="evidence" value="ECO:0007669"/>
    <property type="project" value="TreeGrafter"/>
</dbReference>
<dbReference type="Proteomes" id="UP000626180">
    <property type="component" value="Unassembled WGS sequence"/>
</dbReference>
<protein>
    <recommendedName>
        <fullName evidence="11">Lipopolysaccharide heptosyltransferase 1</fullName>
        <ecNumber evidence="10">2.4.99.23</ecNumber>
    </recommendedName>
    <alternativeName>
        <fullName evidence="12">ADP-heptose:lipopolysaccharide heptosyltransferase I</fullName>
    </alternativeName>
</protein>